<dbReference type="Proteomes" id="UP000283269">
    <property type="component" value="Unassembled WGS sequence"/>
</dbReference>
<dbReference type="SUPFAM" id="SSF55874">
    <property type="entry name" value="ATPase domain of HSP90 chaperone/DNA topoisomerase II/histidine kinase"/>
    <property type="match status" value="1"/>
</dbReference>
<feature type="compositionally biased region" description="Basic and acidic residues" evidence="1">
    <location>
        <begin position="1425"/>
        <end position="1436"/>
    </location>
</feature>
<proteinExistence type="predicted"/>
<feature type="region of interest" description="Disordered" evidence="1">
    <location>
        <begin position="1490"/>
        <end position="1535"/>
    </location>
</feature>
<gene>
    <name evidence="3" type="ORF">CVT25_012239</name>
</gene>
<dbReference type="Pfam" id="PF25794">
    <property type="entry name" value="SACS"/>
    <property type="match status" value="1"/>
</dbReference>
<feature type="region of interest" description="Disordered" evidence="1">
    <location>
        <begin position="1425"/>
        <end position="1476"/>
    </location>
</feature>
<organism evidence="3 4">
    <name type="scientific">Psilocybe cyanescens</name>
    <dbReference type="NCBI Taxonomy" id="93625"/>
    <lineage>
        <taxon>Eukaryota</taxon>
        <taxon>Fungi</taxon>
        <taxon>Dikarya</taxon>
        <taxon>Basidiomycota</taxon>
        <taxon>Agaricomycotina</taxon>
        <taxon>Agaricomycetes</taxon>
        <taxon>Agaricomycetidae</taxon>
        <taxon>Agaricales</taxon>
        <taxon>Agaricineae</taxon>
        <taxon>Strophariaceae</taxon>
        <taxon>Psilocybe</taxon>
    </lineage>
</organism>
<feature type="compositionally biased region" description="Polar residues" evidence="1">
    <location>
        <begin position="1460"/>
        <end position="1476"/>
    </location>
</feature>
<reference evidence="3 4" key="1">
    <citation type="journal article" date="2018" name="Evol. Lett.">
        <title>Horizontal gene cluster transfer increased hallucinogenic mushroom diversity.</title>
        <authorList>
            <person name="Reynolds H.T."/>
            <person name="Vijayakumar V."/>
            <person name="Gluck-Thaler E."/>
            <person name="Korotkin H.B."/>
            <person name="Matheny P.B."/>
            <person name="Slot J.C."/>
        </authorList>
    </citation>
    <scope>NUCLEOTIDE SEQUENCE [LARGE SCALE GENOMIC DNA]</scope>
    <source>
        <strain evidence="3 4">2631</strain>
    </source>
</reference>
<evidence type="ECO:0000259" key="2">
    <source>
        <dbReference type="Pfam" id="PF25794"/>
    </source>
</evidence>
<feature type="compositionally biased region" description="Polar residues" evidence="1">
    <location>
        <begin position="1523"/>
        <end position="1535"/>
    </location>
</feature>
<name>A0A409XG05_PSICY</name>
<dbReference type="EMBL" id="NHYD01001859">
    <property type="protein sequence ID" value="PPQ89567.1"/>
    <property type="molecule type" value="Genomic_DNA"/>
</dbReference>
<feature type="domain" description="Sacsin/Nov" evidence="2">
    <location>
        <begin position="24"/>
        <end position="150"/>
    </location>
</feature>
<evidence type="ECO:0000256" key="1">
    <source>
        <dbReference type="SAM" id="MobiDB-lite"/>
    </source>
</evidence>
<dbReference type="OrthoDB" id="10031156at2759"/>
<evidence type="ECO:0000313" key="4">
    <source>
        <dbReference type="Proteomes" id="UP000283269"/>
    </source>
</evidence>
<dbReference type="InterPro" id="IPR036890">
    <property type="entry name" value="HATPase_C_sf"/>
</dbReference>
<dbReference type="Pfam" id="PF12449">
    <property type="entry name" value="DUF3684"/>
    <property type="match status" value="1"/>
</dbReference>
<dbReference type="Gene3D" id="3.30.565.10">
    <property type="entry name" value="Histidine kinase-like ATPase, C-terminal domain"/>
    <property type="match status" value="1"/>
</dbReference>
<sequence>MVLSKDKLWETGHDETVEVNQRALIDKVLARYSGEFTVFRELLQNSDDAQSEAVEIRFETQAYIDRKSGADNSIDIPDSSSSHLPDLRTALVHQWIFKNNGNIFRDEDWNRLKKIAEGNPDEDKIGAFGVGFYSLFSVTEEPFVTSGNQWMGFHWKDKKDQLFARRGELPESDEDPASRESTSFTMALREPAPIPIAFDFTRFLASSLTFMGHLREVCVYFDDKRLVKLNKAPGMPQSLGIPKGLKSRSPSGIMTVENVQITPLFIQAQVMKWIYTSGTGKKRQSPPKPVKAPATGGSGFFSSLFNTLSGTSTPQHTTSPLPPVEKPIDHLAISETSVLLSIYSASIQVRLDKKLSSELQRSTKKNPPTKMKFELIYTAKDEYDSSLEEEAKQPEATGSIFQGLRADLDGLGAARVFIGHSTAQSTGIGGHISARFIPTVERESIDFMDRHVAVWNKELLFMGGFLSRAAYEFELMAVQKLRTSSKLESPSEDHEVQVRATNQVLHALKFFMFYASTPSPDVSTLMESAFFECSTDGRFPIISSKGVRDVGTVRLPDPTFSAFLKELPTLPDSVVTGAPLMVSSLKSRGLIKEINFQDVLRELQSRPLAEEEFVACLNWWTTIYQEGDRVRLVPIRTQLISSVILTYETDKGDQKVIPLASIKSFVSPKSPCAHIPLDGPLPEYLLPNSVSKLFKPEVLATCFPWTELTIVQWLSFICENGSLSVDHDINSSPPWAERVLALIIRVWPTITAEFKAEIVRMLRLKTCIPTSGGMVFPQQAYFPNVNIFGDLPVVTFISGMAIKGTTEKVLQDLGVRKHVELQIVFNRMIKTNEWTIADLTKYLVSVRGSLTAEEYQRLKATAAFPKENYDGSGDNGKRVRYMANQLYEPLDVFRALKLPIIDWGKQLKWKNSSEEGNKSSSHYPIFTAKFLFDLGLQRLPPLNKLIELCASEDSSIRPVALKYLIDNMETRYRDYDPLSYKTVRFIPALKGSEQCLGTIQEVFSVQWAAVGFLVLQPSYQAYASKLKIQDHPPVSQLMSLLQSKPPRTEPEARVLFRLLAERVNDFRNSDLHTLSTTAFVPIKGDKDAAGPLFHWLPPSQCYLGGEGCESFHSKLFVFIDFGTAANAFLTACGTRSQPSVEEVAKILLNSPREFYELAQGPANFLSELRNLAVNAKAISPGTILRMKRSPILLGLQRQSRRQVKASDDWDEDEWDVNYDLKKPNEIIVADDTHAYQAFGESLFTAPQEDIIEAFYCQLGSMKLSQVVKEEYQTTVELHDSKTASGIRALILERLPLFLHEHTHARTRVSFSWISANKNFVVKAFGKLGVVKRLNHGSLNISKKQDASAVARRIGSGPVELWIAENAQIDMYEVATSLNRLLFDSPKTNDALLFMTILSTDLRSLKRRGYNVDRILRQQKDARLAAESDRMAKEKEMATQLLPPALPPASTRPIAKDHQDSNSADQLDSKSPTSTNIAGHLQNFRRKIGSMASPSSAKPLQSTHGQPGTQATTKDVSQPGGPTAPTNNPDSSSEITPMSNICKSEVIECILGLTYLFKAKNIEMAVSSCRSESANLLTNRQQMQRVKESLNDGYCDISGRKGDLHHIGQMGPVKVYLSEVLIRGPIWYLTYYAEIPNYQAGVFMEEKRHSLARFVHIMKPLATIYDLPLTKLHIFYDLSGGIIAFNRNGSIFLNLRYFEEWHDTDVKNEKLQDAYISWYHLSTVPVYLFLRIYRYFTIAHEIAHNLVQPHNSEHEFYFSAICERYITQLAQQLQSAIAS</sequence>
<dbReference type="InterPro" id="IPR058210">
    <property type="entry name" value="SACS/Nov_dom"/>
</dbReference>
<protein>
    <recommendedName>
        <fullName evidence="2">Sacsin/Nov domain-containing protein</fullName>
    </recommendedName>
</protein>
<keyword evidence="4" id="KW-1185">Reference proteome</keyword>
<accession>A0A409XG05</accession>
<feature type="compositionally biased region" description="Polar residues" evidence="1">
    <location>
        <begin position="1491"/>
        <end position="1515"/>
    </location>
</feature>
<dbReference type="STRING" id="93625.A0A409XG05"/>
<dbReference type="InterPro" id="IPR022155">
    <property type="entry name" value="DUF3684"/>
</dbReference>
<evidence type="ECO:0000313" key="3">
    <source>
        <dbReference type="EMBL" id="PPQ89567.1"/>
    </source>
</evidence>
<dbReference type="NCBIfam" id="NF047352">
    <property type="entry name" value="P_loop_sacsin"/>
    <property type="match status" value="1"/>
</dbReference>
<comment type="caution">
    <text evidence="3">The sequence shown here is derived from an EMBL/GenBank/DDBJ whole genome shotgun (WGS) entry which is preliminary data.</text>
</comment>
<dbReference type="PANTHER" id="PTHR47839:SF1">
    <property type="entry name" value="DOMAIN PROTEIN, PUTATIVE (AFU_ORTHOLOGUE AFUA_6G04830)-RELATED"/>
    <property type="match status" value="1"/>
</dbReference>
<dbReference type="InParanoid" id="A0A409XG05"/>
<dbReference type="PANTHER" id="PTHR47839">
    <property type="entry name" value="DOMAIN PROTEIN, PUTATIVE (AFU_ORTHOLOGUE AFUA_6G04830)-RELATED"/>
    <property type="match status" value="1"/>
</dbReference>